<evidence type="ECO:0000256" key="3">
    <source>
        <dbReference type="ARBA" id="ARBA00012054"/>
    </source>
</evidence>
<proteinExistence type="inferred from homology"/>
<evidence type="ECO:0000256" key="2">
    <source>
        <dbReference type="ARBA" id="ARBA00008420"/>
    </source>
</evidence>
<dbReference type="CDD" id="cd02021">
    <property type="entry name" value="GntK"/>
    <property type="match status" value="1"/>
</dbReference>
<dbReference type="Gene3D" id="3.40.50.300">
    <property type="entry name" value="P-loop containing nucleotide triphosphate hydrolases"/>
    <property type="match status" value="1"/>
</dbReference>
<evidence type="ECO:0000256" key="7">
    <source>
        <dbReference type="ARBA" id="ARBA00022840"/>
    </source>
</evidence>
<dbReference type="GO" id="GO:0005975">
    <property type="term" value="P:carbohydrate metabolic process"/>
    <property type="evidence" value="ECO:0007669"/>
    <property type="project" value="InterPro"/>
</dbReference>
<dbReference type="SUPFAM" id="SSF52540">
    <property type="entry name" value="P-loop containing nucleoside triphosphate hydrolases"/>
    <property type="match status" value="1"/>
</dbReference>
<dbReference type="EC" id="2.7.1.12" evidence="3 9"/>
<evidence type="ECO:0000256" key="4">
    <source>
        <dbReference type="ARBA" id="ARBA00022679"/>
    </source>
</evidence>
<sequence>MSDAATIATPVLVVAMGVAGCGKSTLAAHLATEFGSRLLEADDFHPSANRERMARGEPLTDAMREPWIAALCQALRVSRRAGESCVLAYSGLRRAHRQRFRELGYPTLFLYLAGDRELIRSRMQARTGHFAPASLLDSQFVALEAPLDEPDIVVVDVAQDVDRIHRQAAEAVRGFMARCSATRPDSGSRPAR</sequence>
<comment type="catalytic activity">
    <reaction evidence="8 9">
        <text>D-gluconate + ATP = 6-phospho-D-gluconate + ADP + H(+)</text>
        <dbReference type="Rhea" id="RHEA:19433"/>
        <dbReference type="ChEBI" id="CHEBI:15378"/>
        <dbReference type="ChEBI" id="CHEBI:18391"/>
        <dbReference type="ChEBI" id="CHEBI:30616"/>
        <dbReference type="ChEBI" id="CHEBI:58759"/>
        <dbReference type="ChEBI" id="CHEBI:456216"/>
        <dbReference type="EC" id="2.7.1.12"/>
    </reaction>
</comment>
<comment type="similarity">
    <text evidence="2 9">Belongs to the gluconokinase GntK/GntV family.</text>
</comment>
<dbReference type="EMBL" id="JACCKA010000056">
    <property type="protein sequence ID" value="NZA26567.1"/>
    <property type="molecule type" value="Genomic_DNA"/>
</dbReference>
<gene>
    <name evidence="10" type="ORF">H0E84_09230</name>
</gene>
<dbReference type="PANTHER" id="PTHR43442:SF3">
    <property type="entry name" value="GLUCONOKINASE-RELATED"/>
    <property type="match status" value="1"/>
</dbReference>
<keyword evidence="4 9" id="KW-0808">Transferase</keyword>
<dbReference type="Proteomes" id="UP000578091">
    <property type="component" value="Unassembled WGS sequence"/>
</dbReference>
<keyword evidence="7 9" id="KW-0067">ATP-binding</keyword>
<dbReference type="AlphaFoldDB" id="A0A853JD75"/>
<evidence type="ECO:0000313" key="11">
    <source>
        <dbReference type="Proteomes" id="UP000578091"/>
    </source>
</evidence>
<dbReference type="Pfam" id="PF13671">
    <property type="entry name" value="AAA_33"/>
    <property type="match status" value="1"/>
</dbReference>
<keyword evidence="11" id="KW-1185">Reference proteome</keyword>
<dbReference type="GO" id="GO:0046316">
    <property type="term" value="F:gluconokinase activity"/>
    <property type="evidence" value="ECO:0007669"/>
    <property type="project" value="UniProtKB-EC"/>
</dbReference>
<dbReference type="GO" id="GO:0005524">
    <property type="term" value="F:ATP binding"/>
    <property type="evidence" value="ECO:0007669"/>
    <property type="project" value="UniProtKB-KW"/>
</dbReference>
<reference evidence="10 11" key="1">
    <citation type="submission" date="2020-07" db="EMBL/GenBank/DDBJ databases">
        <title>Luteimonas sp. SJ-92.</title>
        <authorList>
            <person name="Huang X.-X."/>
            <person name="Xu L."/>
            <person name="Sun J.-Q."/>
        </authorList>
    </citation>
    <scope>NUCLEOTIDE SEQUENCE [LARGE SCALE GENOMIC DNA]</scope>
    <source>
        <strain evidence="10 11">SJ-92</strain>
    </source>
</reference>
<dbReference type="InterPro" id="IPR027417">
    <property type="entry name" value="P-loop_NTPase"/>
</dbReference>
<dbReference type="InterPro" id="IPR006001">
    <property type="entry name" value="Therm_gnt_kin"/>
</dbReference>
<evidence type="ECO:0000313" key="10">
    <source>
        <dbReference type="EMBL" id="NZA26567.1"/>
    </source>
</evidence>
<dbReference type="RefSeq" id="WP_180678357.1">
    <property type="nucleotide sequence ID" value="NZ_JACCKA010000056.1"/>
</dbReference>
<evidence type="ECO:0000256" key="6">
    <source>
        <dbReference type="ARBA" id="ARBA00022777"/>
    </source>
</evidence>
<organism evidence="10 11">
    <name type="scientific">Luteimonas salinisoli</name>
    <dbReference type="NCBI Taxonomy" id="2752307"/>
    <lineage>
        <taxon>Bacteria</taxon>
        <taxon>Pseudomonadati</taxon>
        <taxon>Pseudomonadota</taxon>
        <taxon>Gammaproteobacteria</taxon>
        <taxon>Lysobacterales</taxon>
        <taxon>Lysobacteraceae</taxon>
        <taxon>Luteimonas</taxon>
    </lineage>
</organism>
<keyword evidence="6 9" id="KW-0418">Kinase</keyword>
<protein>
    <recommendedName>
        <fullName evidence="3 9">Gluconokinase</fullName>
        <ecNumber evidence="3 9">2.7.1.12</ecNumber>
    </recommendedName>
</protein>
<accession>A0A853JD75</accession>
<dbReference type="NCBIfam" id="TIGR01313">
    <property type="entry name" value="therm_gnt_kin"/>
    <property type="match status" value="1"/>
</dbReference>
<comment type="pathway">
    <text evidence="1">Carbohydrate acid metabolism.</text>
</comment>
<evidence type="ECO:0000256" key="8">
    <source>
        <dbReference type="ARBA" id="ARBA00048090"/>
    </source>
</evidence>
<keyword evidence="5 9" id="KW-0547">Nucleotide-binding</keyword>
<evidence type="ECO:0000256" key="1">
    <source>
        <dbReference type="ARBA" id="ARBA00004761"/>
    </source>
</evidence>
<evidence type="ECO:0000256" key="5">
    <source>
        <dbReference type="ARBA" id="ARBA00022741"/>
    </source>
</evidence>
<name>A0A853JD75_9GAMM</name>
<evidence type="ECO:0000256" key="9">
    <source>
        <dbReference type="RuleBase" id="RU363066"/>
    </source>
</evidence>
<comment type="caution">
    <text evidence="10">The sequence shown here is derived from an EMBL/GenBank/DDBJ whole genome shotgun (WGS) entry which is preliminary data.</text>
</comment>
<dbReference type="GO" id="GO:0005737">
    <property type="term" value="C:cytoplasm"/>
    <property type="evidence" value="ECO:0007669"/>
    <property type="project" value="TreeGrafter"/>
</dbReference>
<dbReference type="PANTHER" id="PTHR43442">
    <property type="entry name" value="GLUCONOKINASE-RELATED"/>
    <property type="match status" value="1"/>
</dbReference>